<sequence length="196" mass="21260">MEPVTNKTPAGSDPTEPATPQVTISDSSCAGLSESDAESTSRGPFDWKSYGFAAEDVLDAQFQPVKKGLHLGIITLKSKGQSMYRITVTCAQKEQIFRELMSQARMGTPSDEQTAAVARKLHNMSLSAGKRTVNLQVTCSHSPLQSKFSPDTPDPSERDGTTCSRTPDRPSPAFSQTSSVANYLEERRGSWTANQI</sequence>
<reference evidence="2 3" key="1">
    <citation type="journal article" date="2013" name="MBio">
        <title>Genome sequencing of the plant pathogen Taphrina deformans, the causal agent of peach leaf curl.</title>
        <authorList>
            <person name="Cisse O.H."/>
            <person name="Almeida J.M.G.C.F."/>
            <person name="Fonseca A."/>
            <person name="Kumar A.A."/>
            <person name="Salojaervi J."/>
            <person name="Overmyer K."/>
            <person name="Hauser P.M."/>
            <person name="Pagni M."/>
        </authorList>
    </citation>
    <scope>NUCLEOTIDE SEQUENCE [LARGE SCALE GENOMIC DNA]</scope>
    <source>
        <strain evidence="3">PYCC 5710 / ATCC 11124 / CBS 356.35 / IMI 108563 / JCM 9778 / NBRC 8474</strain>
    </source>
</reference>
<feature type="region of interest" description="Disordered" evidence="1">
    <location>
        <begin position="141"/>
        <end position="196"/>
    </location>
</feature>
<evidence type="ECO:0000256" key="1">
    <source>
        <dbReference type="SAM" id="MobiDB-lite"/>
    </source>
</evidence>
<dbReference type="VEuPathDB" id="FungiDB:TAPDE_005474"/>
<proteinExistence type="predicted"/>
<dbReference type="AlphaFoldDB" id="R4XNS0"/>
<organism evidence="2 3">
    <name type="scientific">Taphrina deformans (strain PYCC 5710 / ATCC 11124 / CBS 356.35 / IMI 108563 / JCM 9778 / NBRC 8474)</name>
    <name type="common">Peach leaf curl fungus</name>
    <name type="synonym">Lalaria deformans</name>
    <dbReference type="NCBI Taxonomy" id="1097556"/>
    <lineage>
        <taxon>Eukaryota</taxon>
        <taxon>Fungi</taxon>
        <taxon>Dikarya</taxon>
        <taxon>Ascomycota</taxon>
        <taxon>Taphrinomycotina</taxon>
        <taxon>Taphrinomycetes</taxon>
        <taxon>Taphrinales</taxon>
        <taxon>Taphrinaceae</taxon>
        <taxon>Taphrina</taxon>
    </lineage>
</organism>
<feature type="compositionally biased region" description="Polar residues" evidence="1">
    <location>
        <begin position="18"/>
        <end position="30"/>
    </location>
</feature>
<evidence type="ECO:0000313" key="3">
    <source>
        <dbReference type="Proteomes" id="UP000013776"/>
    </source>
</evidence>
<dbReference type="Proteomes" id="UP000013776">
    <property type="component" value="Unassembled WGS sequence"/>
</dbReference>
<dbReference type="EMBL" id="CAHR02000343">
    <property type="protein sequence ID" value="CCG84909.1"/>
    <property type="molecule type" value="Genomic_DNA"/>
</dbReference>
<gene>
    <name evidence="2" type="ORF">TAPDE_005474</name>
</gene>
<comment type="caution">
    <text evidence="2">The sequence shown here is derived from an EMBL/GenBank/DDBJ whole genome shotgun (WGS) entry which is preliminary data.</text>
</comment>
<evidence type="ECO:0000313" key="2">
    <source>
        <dbReference type="EMBL" id="CCG84909.1"/>
    </source>
</evidence>
<keyword evidence="3" id="KW-1185">Reference proteome</keyword>
<name>R4XNS0_TAPDE</name>
<protein>
    <submittedName>
        <fullName evidence="2">Uncharacterized protein</fullName>
    </submittedName>
</protein>
<feature type="region of interest" description="Disordered" evidence="1">
    <location>
        <begin position="1"/>
        <end position="42"/>
    </location>
</feature>
<accession>R4XNS0</accession>